<dbReference type="SUPFAM" id="SSF63411">
    <property type="entry name" value="LuxS/MPP-like metallohydrolase"/>
    <property type="match status" value="1"/>
</dbReference>
<protein>
    <submittedName>
        <fullName evidence="2">Peptidase M16C associated protein</fullName>
    </submittedName>
</protein>
<dbReference type="GO" id="GO:0046872">
    <property type="term" value="F:metal ion binding"/>
    <property type="evidence" value="ECO:0007669"/>
    <property type="project" value="InterPro"/>
</dbReference>
<dbReference type="Gene3D" id="3.30.830.10">
    <property type="entry name" value="Metalloenzyme, LuxS/M16 peptidase-like"/>
    <property type="match status" value="1"/>
</dbReference>
<evidence type="ECO:0000313" key="2">
    <source>
        <dbReference type="EMBL" id="ETJ41494.1"/>
    </source>
</evidence>
<name>W1YJX3_9ZZZZ</name>
<comment type="caution">
    <text evidence="2">The sequence shown here is derived from an EMBL/GenBank/DDBJ whole genome shotgun (WGS) entry which is preliminary data.</text>
</comment>
<reference evidence="2" key="1">
    <citation type="submission" date="2013-12" db="EMBL/GenBank/DDBJ databases">
        <title>A Varibaculum cambriense genome reconstructed from a premature infant gut community with otherwise low bacterial novelty that shifts toward anaerobic metabolism during the third week of life.</title>
        <authorList>
            <person name="Brown C.T."/>
            <person name="Sharon I."/>
            <person name="Thomas B.C."/>
            <person name="Castelle C.J."/>
            <person name="Morowitz M.J."/>
            <person name="Banfield J.F."/>
        </authorList>
    </citation>
    <scope>NUCLEOTIDE SEQUENCE</scope>
</reference>
<dbReference type="Pfam" id="PF08367">
    <property type="entry name" value="M16C_assoc"/>
    <property type="match status" value="1"/>
</dbReference>
<organism evidence="2">
    <name type="scientific">human gut metagenome</name>
    <dbReference type="NCBI Taxonomy" id="408170"/>
    <lineage>
        <taxon>unclassified sequences</taxon>
        <taxon>metagenomes</taxon>
        <taxon>organismal metagenomes</taxon>
    </lineage>
</organism>
<accession>W1YJX3</accession>
<dbReference type="EMBL" id="AZMM01004580">
    <property type="protein sequence ID" value="ETJ41494.1"/>
    <property type="molecule type" value="Genomic_DNA"/>
</dbReference>
<dbReference type="GO" id="GO:0006508">
    <property type="term" value="P:proteolysis"/>
    <property type="evidence" value="ECO:0007669"/>
    <property type="project" value="InterPro"/>
</dbReference>
<feature type="domain" description="Peptidase M16C associated" evidence="1">
    <location>
        <begin position="2"/>
        <end position="71"/>
    </location>
</feature>
<sequence>CRLINEVVKKADYSDDSRLTELVQESKAIWDNEAFRRGNSIVSQRVMAQVSAVGKFRDNGNLGYYQKISELA</sequence>
<feature type="non-terminal residue" evidence="2">
    <location>
        <position position="72"/>
    </location>
</feature>
<gene>
    <name evidence="2" type="ORF">Q604_UNBC04580G0001</name>
</gene>
<evidence type="ECO:0000259" key="1">
    <source>
        <dbReference type="Pfam" id="PF08367"/>
    </source>
</evidence>
<dbReference type="InterPro" id="IPR011249">
    <property type="entry name" value="Metalloenz_LuxS/M16"/>
</dbReference>
<dbReference type="InterPro" id="IPR013578">
    <property type="entry name" value="Peptidase_M16C_assoc"/>
</dbReference>
<proteinExistence type="predicted"/>
<dbReference type="AlphaFoldDB" id="W1YJX3"/>
<feature type="non-terminal residue" evidence="2">
    <location>
        <position position="1"/>
    </location>
</feature>